<dbReference type="Gene3D" id="3.10.620.30">
    <property type="match status" value="1"/>
</dbReference>
<proteinExistence type="predicted"/>
<evidence type="ECO:0000313" key="3">
    <source>
        <dbReference type="EMBL" id="GGJ68465.1"/>
    </source>
</evidence>
<sequence>MRLIHTPGPRATLTYVYWNSSPRPVSLYLADPPCGNTQRDVGVLSCNVPPVSRLELGGNRVGVYALRPLQRLLITWSYTPLEVTLDVAGAYGCPESGVLSDEERARYLRSSVQVPLGPDIVAAAHALRGEEMEVLGIARRFFDDLRTRGQYLYPVKDRGAGRMQQTWRGDCGQFSLLFVAYCRACGIPARVVMGTFTSVAQMSPHVWAEFWLDGAGWVPVDVSIGEALTHRATPGSPDPGVVFGHLKPIRFAFSTDVDLPAQDWNAGDLLPAAARRPHRNRWRTVRFEGRPLVWGGEALCGNVPYLQPAYPRFGDLPFLGGAFRPSLIGHWLPGSGDVRLLPLLAFREFSPLPLIVLSVLLILAHDFLSGRAAQVLVTLASLVAALRVGQALTRGFEASLVRAQRYTFWSYVGMLALWTVLCFFGVREVFHLI</sequence>
<evidence type="ECO:0000259" key="2">
    <source>
        <dbReference type="SMART" id="SM00460"/>
    </source>
</evidence>
<dbReference type="AlphaFoldDB" id="A0A917PAA2"/>
<keyword evidence="4" id="KW-1185">Reference proteome</keyword>
<dbReference type="EMBL" id="BMOE01000002">
    <property type="protein sequence ID" value="GGJ68465.1"/>
    <property type="molecule type" value="Genomic_DNA"/>
</dbReference>
<reference evidence="3" key="1">
    <citation type="journal article" date="2014" name="Int. J. Syst. Evol. Microbiol.">
        <title>Complete genome sequence of Corynebacterium casei LMG S-19264T (=DSM 44701T), isolated from a smear-ripened cheese.</title>
        <authorList>
            <consortium name="US DOE Joint Genome Institute (JGI-PGF)"/>
            <person name="Walter F."/>
            <person name="Albersmeier A."/>
            <person name="Kalinowski J."/>
            <person name="Ruckert C."/>
        </authorList>
    </citation>
    <scope>NUCLEOTIDE SEQUENCE</scope>
    <source>
        <strain evidence="3">JCM 14371</strain>
    </source>
</reference>
<feature type="transmembrane region" description="Helical" evidence="1">
    <location>
        <begin position="375"/>
        <end position="396"/>
    </location>
</feature>
<dbReference type="SMART" id="SM00460">
    <property type="entry name" value="TGc"/>
    <property type="match status" value="1"/>
</dbReference>
<dbReference type="PANTHER" id="PTHR33490">
    <property type="entry name" value="BLR5614 PROTEIN-RELATED"/>
    <property type="match status" value="1"/>
</dbReference>
<feature type="transmembrane region" description="Helical" evidence="1">
    <location>
        <begin position="408"/>
        <end position="426"/>
    </location>
</feature>
<accession>A0A917PAA2</accession>
<dbReference type="RefSeq" id="WP_188961261.1">
    <property type="nucleotide sequence ID" value="NZ_BMOE01000002.1"/>
</dbReference>
<gene>
    <name evidence="3" type="ORF">GCM10008939_11120</name>
</gene>
<dbReference type="Pfam" id="PF01841">
    <property type="entry name" value="Transglut_core"/>
    <property type="match status" value="1"/>
</dbReference>
<dbReference type="InterPro" id="IPR038765">
    <property type="entry name" value="Papain-like_cys_pep_sf"/>
</dbReference>
<comment type="caution">
    <text evidence="3">The sequence shown here is derived from an EMBL/GenBank/DDBJ whole genome shotgun (WGS) entry which is preliminary data.</text>
</comment>
<name>A0A917PAA2_9DEIO</name>
<protein>
    <recommendedName>
        <fullName evidence="2">Transglutaminase-like domain-containing protein</fullName>
    </recommendedName>
</protein>
<evidence type="ECO:0000313" key="4">
    <source>
        <dbReference type="Proteomes" id="UP000635726"/>
    </source>
</evidence>
<keyword evidence="1" id="KW-0472">Membrane</keyword>
<feature type="transmembrane region" description="Helical" evidence="1">
    <location>
        <begin position="349"/>
        <end position="368"/>
    </location>
</feature>
<evidence type="ECO:0000256" key="1">
    <source>
        <dbReference type="SAM" id="Phobius"/>
    </source>
</evidence>
<organism evidence="3 4">
    <name type="scientific">Deinococcus aquiradiocola</name>
    <dbReference type="NCBI Taxonomy" id="393059"/>
    <lineage>
        <taxon>Bacteria</taxon>
        <taxon>Thermotogati</taxon>
        <taxon>Deinococcota</taxon>
        <taxon>Deinococci</taxon>
        <taxon>Deinococcales</taxon>
        <taxon>Deinococcaceae</taxon>
        <taxon>Deinococcus</taxon>
    </lineage>
</organism>
<dbReference type="InterPro" id="IPR002931">
    <property type="entry name" value="Transglutaminase-like"/>
</dbReference>
<keyword evidence="1" id="KW-1133">Transmembrane helix</keyword>
<dbReference type="PANTHER" id="PTHR33490:SF3">
    <property type="entry name" value="CONSERVED INTEGRAL MEMBRANE PROTEIN"/>
    <property type="match status" value="1"/>
</dbReference>
<keyword evidence="1" id="KW-0812">Transmembrane</keyword>
<reference evidence="3" key="2">
    <citation type="submission" date="2020-09" db="EMBL/GenBank/DDBJ databases">
        <authorList>
            <person name="Sun Q."/>
            <person name="Ohkuma M."/>
        </authorList>
    </citation>
    <scope>NUCLEOTIDE SEQUENCE</scope>
    <source>
        <strain evidence="3">JCM 14371</strain>
    </source>
</reference>
<dbReference type="SUPFAM" id="SSF54001">
    <property type="entry name" value="Cysteine proteinases"/>
    <property type="match status" value="1"/>
</dbReference>
<feature type="domain" description="Transglutaminase-like" evidence="2">
    <location>
        <begin position="163"/>
        <end position="224"/>
    </location>
</feature>
<dbReference type="Proteomes" id="UP000635726">
    <property type="component" value="Unassembled WGS sequence"/>
</dbReference>